<protein>
    <recommendedName>
        <fullName evidence="2">Anti-sigma factor antagonist</fullName>
    </recommendedName>
</protein>
<proteinExistence type="inferred from homology"/>
<organism evidence="4 5">
    <name type="scientific">Mycobacterium asiaticum</name>
    <dbReference type="NCBI Taxonomy" id="1790"/>
    <lineage>
        <taxon>Bacteria</taxon>
        <taxon>Bacillati</taxon>
        <taxon>Actinomycetota</taxon>
        <taxon>Actinomycetes</taxon>
        <taxon>Mycobacteriales</taxon>
        <taxon>Mycobacteriaceae</taxon>
        <taxon>Mycobacterium</taxon>
    </lineage>
</organism>
<dbReference type="NCBIfam" id="TIGR00377">
    <property type="entry name" value="ant_ant_sig"/>
    <property type="match status" value="1"/>
</dbReference>
<dbReference type="PROSITE" id="PS50801">
    <property type="entry name" value="STAS"/>
    <property type="match status" value="1"/>
</dbReference>
<dbReference type="InterPro" id="IPR036513">
    <property type="entry name" value="STAS_dom_sf"/>
</dbReference>
<dbReference type="Pfam" id="PF01740">
    <property type="entry name" value="STAS"/>
    <property type="match status" value="1"/>
</dbReference>
<gene>
    <name evidence="4" type="ORF">A5634_21660</name>
</gene>
<dbReference type="Gene3D" id="3.30.750.24">
    <property type="entry name" value="STAS domain"/>
    <property type="match status" value="1"/>
</dbReference>
<dbReference type="GO" id="GO:0043856">
    <property type="term" value="F:anti-sigma factor antagonist activity"/>
    <property type="evidence" value="ECO:0007669"/>
    <property type="project" value="InterPro"/>
</dbReference>
<evidence type="ECO:0000256" key="1">
    <source>
        <dbReference type="ARBA" id="ARBA00009013"/>
    </source>
</evidence>
<dbReference type="PANTHER" id="PTHR33495:SF2">
    <property type="entry name" value="ANTI-SIGMA FACTOR ANTAGONIST TM_1081-RELATED"/>
    <property type="match status" value="1"/>
</dbReference>
<evidence type="ECO:0000313" key="4">
    <source>
        <dbReference type="EMBL" id="OBK27955.1"/>
    </source>
</evidence>
<dbReference type="InterPro" id="IPR003658">
    <property type="entry name" value="Anti-sigma_ant"/>
</dbReference>
<reference evidence="4 5" key="1">
    <citation type="submission" date="2016-06" db="EMBL/GenBank/DDBJ databases">
        <authorList>
            <person name="Kjaerup R.B."/>
            <person name="Dalgaard T.S."/>
            <person name="Juul-Madsen H.R."/>
        </authorList>
    </citation>
    <scope>NUCLEOTIDE SEQUENCE [LARGE SCALE GENOMIC DNA]</scope>
    <source>
        <strain evidence="4 5">1165133.8</strain>
    </source>
</reference>
<dbReference type="SUPFAM" id="SSF52091">
    <property type="entry name" value="SpoIIaa-like"/>
    <property type="match status" value="1"/>
</dbReference>
<accession>A0A1A3P2P8</accession>
<dbReference type="EMBL" id="LZLS01000086">
    <property type="protein sequence ID" value="OBK27955.1"/>
    <property type="molecule type" value="Genomic_DNA"/>
</dbReference>
<dbReference type="AlphaFoldDB" id="A0A1A3P2P8"/>
<comment type="similarity">
    <text evidence="1 2">Belongs to the anti-sigma-factor antagonist family.</text>
</comment>
<evidence type="ECO:0000313" key="5">
    <source>
        <dbReference type="Proteomes" id="UP000093928"/>
    </source>
</evidence>
<dbReference type="RefSeq" id="WP_065143765.1">
    <property type="nucleotide sequence ID" value="NZ_LZLS01000086.1"/>
</dbReference>
<feature type="domain" description="STAS" evidence="3">
    <location>
        <begin position="30"/>
        <end position="141"/>
    </location>
</feature>
<dbReference type="Proteomes" id="UP000093928">
    <property type="component" value="Unassembled WGS sequence"/>
</dbReference>
<evidence type="ECO:0000259" key="3">
    <source>
        <dbReference type="PROSITE" id="PS50801"/>
    </source>
</evidence>
<sequence>MSLVIAESVSTHLTLSTRLVNELGDACSTLRAITNRSGEAVIIHAGGEVDACNEHTWRKLVTEAAATASAPGPFVVDVTDVDFLGCCAYAVLAETAEQCRERGVEFRLVTNTQIVARVVQACGLGAHLPIYATVDDALAAAGPSDLKLT</sequence>
<name>A0A1A3P2P8_MYCAS</name>
<dbReference type="OrthoDB" id="3700428at2"/>
<dbReference type="PANTHER" id="PTHR33495">
    <property type="entry name" value="ANTI-SIGMA FACTOR ANTAGONIST TM_1081-RELATED-RELATED"/>
    <property type="match status" value="1"/>
</dbReference>
<dbReference type="InterPro" id="IPR002645">
    <property type="entry name" value="STAS_dom"/>
</dbReference>
<evidence type="ECO:0000256" key="2">
    <source>
        <dbReference type="RuleBase" id="RU003749"/>
    </source>
</evidence>
<comment type="caution">
    <text evidence="4">The sequence shown here is derived from an EMBL/GenBank/DDBJ whole genome shotgun (WGS) entry which is preliminary data.</text>
</comment>
<dbReference type="CDD" id="cd07043">
    <property type="entry name" value="STAS_anti-anti-sigma_factors"/>
    <property type="match status" value="1"/>
</dbReference>